<evidence type="ECO:0000256" key="1">
    <source>
        <dbReference type="SAM" id="MobiDB-lite"/>
    </source>
</evidence>
<dbReference type="OMA" id="TIWAWIS"/>
<evidence type="ECO:0000259" key="2">
    <source>
        <dbReference type="Pfam" id="PF10551"/>
    </source>
</evidence>
<feature type="region of interest" description="Disordered" evidence="1">
    <location>
        <begin position="535"/>
        <end position="592"/>
    </location>
</feature>
<dbReference type="Pfam" id="PF10551">
    <property type="entry name" value="MULE"/>
    <property type="match status" value="1"/>
</dbReference>
<dbReference type="InterPro" id="IPR018289">
    <property type="entry name" value="MULE_transposase_dom"/>
</dbReference>
<name>A0A7J6SBK0_PEROL</name>
<feature type="compositionally biased region" description="Polar residues" evidence="1">
    <location>
        <begin position="634"/>
        <end position="644"/>
    </location>
</feature>
<protein>
    <recommendedName>
        <fullName evidence="2">MULE transposase domain-containing protein</fullName>
    </recommendedName>
</protein>
<feature type="region of interest" description="Disordered" evidence="1">
    <location>
        <begin position="633"/>
        <end position="673"/>
    </location>
</feature>
<evidence type="ECO:0000313" key="3">
    <source>
        <dbReference type="EMBL" id="KAF4730324.1"/>
    </source>
</evidence>
<reference evidence="3 4" key="1">
    <citation type="submission" date="2020-04" db="EMBL/GenBank/DDBJ databases">
        <title>Perkinsus olseni comparative genomics.</title>
        <authorList>
            <person name="Bogema D.R."/>
        </authorList>
    </citation>
    <scope>NUCLEOTIDE SEQUENCE [LARGE SCALE GENOMIC DNA]</scope>
    <source>
        <strain evidence="3 4">ATCC PRA-207</strain>
    </source>
</reference>
<feature type="domain" description="MULE transposase" evidence="2">
    <location>
        <begin position="251"/>
        <end position="343"/>
    </location>
</feature>
<feature type="region of interest" description="Disordered" evidence="1">
    <location>
        <begin position="1"/>
        <end position="20"/>
    </location>
</feature>
<feature type="non-terminal residue" evidence="3">
    <location>
        <position position="797"/>
    </location>
</feature>
<sequence length="797" mass="88702">MDATPPPHASGTPQLHEDAGQADMVAPVSPADETAAPRLEIVRGERQGTTLYAFQGYLYHRNAAGNSDRPPARERGSFSCRCKRYRGFKSNGYRKCHARLLVTGNCDDVRFATATVKGSHVCGDPDAPSMKGYIEMKKKAAKLPVRARVMEPFHEVTPQMDNAAVRGLPSRKAIHETLRKTKKASLGLPTAPSNREGLAALPPAFTHVDAGGLSRSTVLFDSGEGDEDRLIIWMDPWVKDAMKNDGGGFHISVDGTFKTSPTHWSQQFTVMVRFDCGRMFPLFYAILPRKNQNTYERFFAAIEGSLTQDVGSCMMDFEYAVRKAFEGVFGEGKVVLCYFHFCQSIRRKFESLVRKPVASKEQQALREEVYYDILALPFLPLALVDLGIDFICDKLSGEDRRFLLKYLRPYYGVKGIHPARLWNLRSRVEQELPRTNNGQEGFHNRWNGHFPGSSHPTIWAWISVVHDLMKETRAELLMIREGEIWPREARYLENDAILRRVCRFKVDSESLGSWFDKVRASIRRIVKDMPREVDESESLEFPTIEPAADAKRKADFETDGAGVNQRKRVAAVTSCDAGDSPPDSDPSNDDAGLLVAPDGYTLDDGLLHMFNEAAAAFAGSPPAEASLVEAPMMPSQTKTGSQDITAEAASQEKSASDGTGHKSGKGRNLFPTWRVLPGRGSGTTLLLTTEDRDNLLGEGSSISDQVIEAWMTRIERKFKRKVNQAQAVWLSPVGFSPVPDNDLVVLQPISDGGCHFTCTTRLNGDIFYFDSSYGEQGRISDYMKKRLRELYGTGAKV</sequence>
<proteinExistence type="predicted"/>
<comment type="caution">
    <text evidence="3">The sequence shown here is derived from an EMBL/GenBank/DDBJ whole genome shotgun (WGS) entry which is preliminary data.</text>
</comment>
<keyword evidence="4" id="KW-1185">Reference proteome</keyword>
<dbReference type="AlphaFoldDB" id="A0A7J6SBK0"/>
<gene>
    <name evidence="3" type="ORF">FOZ63_001050</name>
</gene>
<dbReference type="EMBL" id="JABANO010019341">
    <property type="protein sequence ID" value="KAF4730324.1"/>
    <property type="molecule type" value="Genomic_DNA"/>
</dbReference>
<organism evidence="3 4">
    <name type="scientific">Perkinsus olseni</name>
    <name type="common">Perkinsus atlanticus</name>
    <dbReference type="NCBI Taxonomy" id="32597"/>
    <lineage>
        <taxon>Eukaryota</taxon>
        <taxon>Sar</taxon>
        <taxon>Alveolata</taxon>
        <taxon>Perkinsozoa</taxon>
        <taxon>Perkinsea</taxon>
        <taxon>Perkinsida</taxon>
        <taxon>Perkinsidae</taxon>
        <taxon>Perkinsus</taxon>
    </lineage>
</organism>
<accession>A0A7J6SBK0</accession>
<evidence type="ECO:0000313" key="4">
    <source>
        <dbReference type="Proteomes" id="UP000553632"/>
    </source>
</evidence>
<dbReference type="Proteomes" id="UP000553632">
    <property type="component" value="Unassembled WGS sequence"/>
</dbReference>